<dbReference type="PROSITE" id="PS51194">
    <property type="entry name" value="HELICASE_CTER"/>
    <property type="match status" value="1"/>
</dbReference>
<dbReference type="GO" id="GO:0016787">
    <property type="term" value="F:hydrolase activity"/>
    <property type="evidence" value="ECO:0007669"/>
    <property type="project" value="UniProtKB-KW"/>
</dbReference>
<feature type="compositionally biased region" description="Low complexity" evidence="4">
    <location>
        <begin position="156"/>
        <end position="168"/>
    </location>
</feature>
<feature type="domain" description="Helicase C-terminal" evidence="5">
    <location>
        <begin position="629"/>
        <end position="780"/>
    </location>
</feature>
<dbReference type="InParanoid" id="G2QKH5"/>
<dbReference type="eggNOG" id="ENOG502SZVV">
    <property type="taxonomic scope" value="Eukaryota"/>
</dbReference>
<dbReference type="SMART" id="SM00490">
    <property type="entry name" value="HELICc"/>
    <property type="match status" value="1"/>
</dbReference>
<dbReference type="Pfam" id="PF00271">
    <property type="entry name" value="Helicase_C"/>
    <property type="match status" value="1"/>
</dbReference>
<accession>G2QKH5</accession>
<dbReference type="GeneID" id="11511086"/>
<dbReference type="AlphaFoldDB" id="G2QKH5"/>
<evidence type="ECO:0000256" key="3">
    <source>
        <dbReference type="ARBA" id="ARBA00022840"/>
    </source>
</evidence>
<evidence type="ECO:0000256" key="2">
    <source>
        <dbReference type="ARBA" id="ARBA00022801"/>
    </source>
</evidence>
<dbReference type="GO" id="GO:0005524">
    <property type="term" value="F:ATP binding"/>
    <property type="evidence" value="ECO:0007669"/>
    <property type="project" value="UniProtKB-KW"/>
</dbReference>
<dbReference type="OMA" id="EYSAMDE"/>
<dbReference type="RefSeq" id="XP_003665326.1">
    <property type="nucleotide sequence ID" value="XM_003665278.1"/>
</dbReference>
<feature type="region of interest" description="Disordered" evidence="4">
    <location>
        <begin position="142"/>
        <end position="184"/>
    </location>
</feature>
<proteinExistence type="predicted"/>
<sequence>ADYRTASTADDDYGAVDGCATVDAYVGSYNSGDGEQAWARCLDFFNMDAGEWRRREALAAAAGGRRGGERKRVPMKKLPGMTVGLFDYQLMGVYNLVRLLLTDVPGGLLCDEQGLGKTQEMYGVVALAHTLRRSRAEVRAAWQKRAADDKNNSTKKNAANGAGSHASKGAGGTGTVQQHHPPGVVGARSCPFDERYGIRCYCYSELTRALADRLPEGPNIIVAPSRGCASMVRDAKTKLDTKVFKIRGCHEGGDKEDALSSADVGSLRATITASAGRDGSAGCYKYKAEPGQSSYIIFVSPEFIPRLNSQFAVQVKVANSVHKTKKNALLPGVVLMDEFHEYAIGTEDGEEGRTVAWLRHLTRRCLDSDQPTPLAYFVSGTPLGHTPADLRPALSLLERKPWRDGGHPLNGATAAAFDDLVSTFDGLMARQAGGEVVARPDIADYRRRLDRILKYTMVRRLGTDRFQGRNLTDLGPLRVNITDHQLPAALTDGMRALAGQTRDLAVAAAAEQGISVSRLLRTKKGEALLLKLRLASTFPAIAAAAAATAAIATPAADFAFTSSETHRQLAAAKGDVTRTMYYTHVAAWSQGSPKLETIRQTITTMLADKTPIPGSPSTAKKYCIFTPIEVEAVLIQCYLLRLKSSSSSSSSLSSLLRGLKPVLLHGGMAQAERQRVLDAFLAEGSAAAPNVLVAPLALAGTGLNLQRARYSTVTGPAWTKRETQQAYYRVHRVGQRMGTRLALLTARWNPAERIVLAGYEGRPVGGETAEVVVVEEEEEEEVWEVGNRFCCRGEGDDGDHGDRGLVERHQMARAA</sequence>
<dbReference type="HOGENOM" id="CLU_008715_0_0_1"/>
<evidence type="ECO:0000256" key="4">
    <source>
        <dbReference type="SAM" id="MobiDB-lite"/>
    </source>
</evidence>
<dbReference type="GO" id="GO:0005634">
    <property type="term" value="C:nucleus"/>
    <property type="evidence" value="ECO:0007669"/>
    <property type="project" value="TreeGrafter"/>
</dbReference>
<dbReference type="SUPFAM" id="SSF52540">
    <property type="entry name" value="P-loop containing nucleoside triphosphate hydrolases"/>
    <property type="match status" value="2"/>
</dbReference>
<dbReference type="EMBL" id="CP003006">
    <property type="protein sequence ID" value="AEO60081.1"/>
    <property type="molecule type" value="Genomic_DNA"/>
</dbReference>
<keyword evidence="2" id="KW-0378">Hydrolase</keyword>
<feature type="non-terminal residue" evidence="6">
    <location>
        <position position="1"/>
    </location>
</feature>
<evidence type="ECO:0000259" key="5">
    <source>
        <dbReference type="PROSITE" id="PS51194"/>
    </source>
</evidence>
<dbReference type="PANTHER" id="PTHR45626">
    <property type="entry name" value="TRANSCRIPTION TERMINATION FACTOR 2-RELATED"/>
    <property type="match status" value="1"/>
</dbReference>
<keyword evidence="3" id="KW-0067">ATP-binding</keyword>
<dbReference type="InterPro" id="IPR001650">
    <property type="entry name" value="Helicase_C-like"/>
</dbReference>
<reference evidence="6 7" key="1">
    <citation type="journal article" date="2011" name="Nat. Biotechnol.">
        <title>Comparative genomic analysis of the thermophilic biomass-degrading fungi Myceliophthora thermophila and Thielavia terrestris.</title>
        <authorList>
            <person name="Berka R.M."/>
            <person name="Grigoriev I.V."/>
            <person name="Otillar R."/>
            <person name="Salamov A."/>
            <person name="Grimwood J."/>
            <person name="Reid I."/>
            <person name="Ishmael N."/>
            <person name="John T."/>
            <person name="Darmond C."/>
            <person name="Moisan M.-C."/>
            <person name="Henrissat B."/>
            <person name="Coutinho P.M."/>
            <person name="Lombard V."/>
            <person name="Natvig D.O."/>
            <person name="Lindquist E."/>
            <person name="Schmutz J."/>
            <person name="Lucas S."/>
            <person name="Harris P."/>
            <person name="Powlowski J."/>
            <person name="Bellemare A."/>
            <person name="Taylor D."/>
            <person name="Butler G."/>
            <person name="de Vries R.P."/>
            <person name="Allijn I.E."/>
            <person name="van den Brink J."/>
            <person name="Ushinsky S."/>
            <person name="Storms R."/>
            <person name="Powell A.J."/>
            <person name="Paulsen I.T."/>
            <person name="Elbourne L.D.H."/>
            <person name="Baker S.E."/>
            <person name="Magnuson J."/>
            <person name="LaBoissiere S."/>
            <person name="Clutterbuck A.J."/>
            <person name="Martinez D."/>
            <person name="Wogulis M."/>
            <person name="de Leon A.L."/>
            <person name="Rey M.W."/>
            <person name="Tsang A."/>
        </authorList>
    </citation>
    <scope>NUCLEOTIDE SEQUENCE [LARGE SCALE GENOMIC DNA]</scope>
    <source>
        <strain evidence="7">ATCC 42464 / BCRC 31852 / DSM 1799</strain>
    </source>
</reference>
<name>G2QKH5_THET4</name>
<dbReference type="InterPro" id="IPR027417">
    <property type="entry name" value="P-loop_NTPase"/>
</dbReference>
<dbReference type="GO" id="GO:0008094">
    <property type="term" value="F:ATP-dependent activity, acting on DNA"/>
    <property type="evidence" value="ECO:0007669"/>
    <property type="project" value="TreeGrafter"/>
</dbReference>
<evidence type="ECO:0000256" key="1">
    <source>
        <dbReference type="ARBA" id="ARBA00022741"/>
    </source>
</evidence>
<dbReference type="InterPro" id="IPR050628">
    <property type="entry name" value="SNF2_RAD54_helicase_TF"/>
</dbReference>
<dbReference type="KEGG" id="mtm:MYCTH_2067245"/>
<evidence type="ECO:0000313" key="6">
    <source>
        <dbReference type="EMBL" id="AEO60081.1"/>
    </source>
</evidence>
<dbReference type="VEuPathDB" id="FungiDB:MYCTH_2067245"/>
<protein>
    <recommendedName>
        <fullName evidence="5">Helicase C-terminal domain-containing protein</fullName>
    </recommendedName>
</protein>
<dbReference type="OrthoDB" id="4161342at2759"/>
<dbReference type="GO" id="GO:0006281">
    <property type="term" value="P:DNA repair"/>
    <property type="evidence" value="ECO:0007669"/>
    <property type="project" value="TreeGrafter"/>
</dbReference>
<dbReference type="Proteomes" id="UP000007322">
    <property type="component" value="Chromosome 5"/>
</dbReference>
<keyword evidence="1" id="KW-0547">Nucleotide-binding</keyword>
<gene>
    <name evidence="6" type="ORF">MYCTH_2067245</name>
</gene>
<evidence type="ECO:0000313" key="7">
    <source>
        <dbReference type="Proteomes" id="UP000007322"/>
    </source>
</evidence>
<dbReference type="Gene3D" id="3.40.50.300">
    <property type="entry name" value="P-loop containing nucleotide triphosphate hydrolases"/>
    <property type="match status" value="1"/>
</dbReference>
<dbReference type="STRING" id="573729.G2QKH5"/>
<keyword evidence="7" id="KW-1185">Reference proteome</keyword>
<organism evidence="6 7">
    <name type="scientific">Thermothelomyces thermophilus (strain ATCC 42464 / BCRC 31852 / DSM 1799)</name>
    <name type="common">Sporotrichum thermophile</name>
    <dbReference type="NCBI Taxonomy" id="573729"/>
    <lineage>
        <taxon>Eukaryota</taxon>
        <taxon>Fungi</taxon>
        <taxon>Dikarya</taxon>
        <taxon>Ascomycota</taxon>
        <taxon>Pezizomycotina</taxon>
        <taxon>Sordariomycetes</taxon>
        <taxon>Sordariomycetidae</taxon>
        <taxon>Sordariales</taxon>
        <taxon>Chaetomiaceae</taxon>
        <taxon>Thermothelomyces</taxon>
    </lineage>
</organism>